<proteinExistence type="predicted"/>
<sequence length="221" mass="23942">MKSAFRLCLAAIGMWLVLAAPARAQLSLSTSGYSSAPTEAGEAETMRFMRRLGSCIAERKHDLGVAFLASEIGSPAEDAVVAELFKGNRNICMGNMVSASMRRAYIRGSVAEWLYKSFADDRRLNAVVAGAREPEVVVTMHDFADCFVAREPAMADGLVSQTLLGTEGETDYVREMAQSFGSCLPSGREVRIVPIQIRMAIAEALYHAANGDLVQTPKETQ</sequence>
<keyword evidence="1" id="KW-0732">Signal</keyword>
<organism evidence="2 3">
    <name type="scientific">Croceicoccus marinus</name>
    <dbReference type="NCBI Taxonomy" id="450378"/>
    <lineage>
        <taxon>Bacteria</taxon>
        <taxon>Pseudomonadati</taxon>
        <taxon>Pseudomonadota</taxon>
        <taxon>Alphaproteobacteria</taxon>
        <taxon>Sphingomonadales</taxon>
        <taxon>Erythrobacteraceae</taxon>
        <taxon>Croceicoccus</taxon>
    </lineage>
</organism>
<protein>
    <submittedName>
        <fullName evidence="2">Uncharacterized protein</fullName>
    </submittedName>
</protein>
<feature type="signal peptide" evidence="1">
    <location>
        <begin position="1"/>
        <end position="24"/>
    </location>
</feature>
<gene>
    <name evidence="2" type="ORF">H4O24_10355</name>
</gene>
<dbReference type="AlphaFoldDB" id="A0A7G6VRL8"/>
<evidence type="ECO:0000256" key="1">
    <source>
        <dbReference type="SAM" id="SignalP"/>
    </source>
</evidence>
<dbReference type="RefSeq" id="WP_185883667.1">
    <property type="nucleotide sequence ID" value="NZ_CP060052.1"/>
</dbReference>
<evidence type="ECO:0000313" key="3">
    <source>
        <dbReference type="Proteomes" id="UP000515297"/>
    </source>
</evidence>
<feature type="chain" id="PRO_5028798350" evidence="1">
    <location>
        <begin position="25"/>
        <end position="221"/>
    </location>
</feature>
<name>A0A7G6VRL8_9SPHN</name>
<evidence type="ECO:0000313" key="2">
    <source>
        <dbReference type="EMBL" id="QNE04383.1"/>
    </source>
</evidence>
<accession>A0A7G6VRL8</accession>
<dbReference type="Proteomes" id="UP000515297">
    <property type="component" value="Chromosome"/>
</dbReference>
<reference evidence="2 3" key="1">
    <citation type="submission" date="2020-08" db="EMBL/GenBank/DDBJ databases">
        <authorList>
            <person name="Liu G."/>
            <person name="Sun C."/>
        </authorList>
    </citation>
    <scope>NUCLEOTIDE SEQUENCE [LARGE SCALE GENOMIC DNA]</scope>
    <source>
        <strain evidence="2 3">OT19</strain>
    </source>
</reference>
<dbReference type="EMBL" id="CP060052">
    <property type="protein sequence ID" value="QNE04383.1"/>
    <property type="molecule type" value="Genomic_DNA"/>
</dbReference>